<dbReference type="NCBIfam" id="TIGR03710">
    <property type="entry name" value="OAFO_sf"/>
    <property type="match status" value="1"/>
</dbReference>
<dbReference type="AlphaFoldDB" id="A0A371B9R7"/>
<dbReference type="GO" id="GO:0006979">
    <property type="term" value="P:response to oxidative stress"/>
    <property type="evidence" value="ECO:0007669"/>
    <property type="project" value="TreeGrafter"/>
</dbReference>
<dbReference type="CDD" id="cd07034">
    <property type="entry name" value="TPP_PYR_PFOR_IOR-alpha_like"/>
    <property type="match status" value="1"/>
</dbReference>
<dbReference type="PANTHER" id="PTHR32154:SF20">
    <property type="entry name" value="2-OXOGLUTARATE OXIDOREDUCTASE SUBUNIT KORA"/>
    <property type="match status" value="1"/>
</dbReference>
<accession>A0A371B9R7</accession>
<keyword evidence="1" id="KW-0560">Oxidoreductase</keyword>
<dbReference type="Pfam" id="PF01558">
    <property type="entry name" value="POR"/>
    <property type="match status" value="1"/>
</dbReference>
<evidence type="ECO:0000259" key="4">
    <source>
        <dbReference type="Pfam" id="PF17147"/>
    </source>
</evidence>
<evidence type="ECO:0000259" key="2">
    <source>
        <dbReference type="Pfam" id="PF01558"/>
    </source>
</evidence>
<dbReference type="Proteomes" id="UP000263993">
    <property type="component" value="Unassembled WGS sequence"/>
</dbReference>
<protein>
    <submittedName>
        <fullName evidence="5">2-oxoacid:acceptor oxidoreductase subunit alpha</fullName>
    </submittedName>
</protein>
<dbReference type="InterPro" id="IPR022367">
    <property type="entry name" value="2-oxoacid/accept_OxRdtase_asu"/>
</dbReference>
<reference evidence="6" key="1">
    <citation type="submission" date="2018-08" db="EMBL/GenBank/DDBJ databases">
        <authorList>
            <person name="Kim S.-J."/>
            <person name="Jung G.-Y."/>
        </authorList>
    </citation>
    <scope>NUCLEOTIDE SEQUENCE [LARGE SCALE GENOMIC DNA]</scope>
    <source>
        <strain evidence="6">GY_H</strain>
    </source>
</reference>
<comment type="caution">
    <text evidence="5">The sequence shown here is derived from an EMBL/GenBank/DDBJ whole genome shotgun (WGS) entry which is preliminary data.</text>
</comment>
<dbReference type="SUPFAM" id="SSF53323">
    <property type="entry name" value="Pyruvate-ferredoxin oxidoreductase, PFOR, domain III"/>
    <property type="match status" value="1"/>
</dbReference>
<gene>
    <name evidence="5" type="ORF">DXH78_07080</name>
</gene>
<feature type="domain" description="Pyruvate/ketoisovalerate oxidoreductase catalytic" evidence="2">
    <location>
        <begin position="14"/>
        <end position="183"/>
    </location>
</feature>
<dbReference type="SUPFAM" id="SSF52922">
    <property type="entry name" value="TK C-terminal domain-like"/>
    <property type="match status" value="1"/>
</dbReference>
<keyword evidence="6" id="KW-1185">Reference proteome</keyword>
<dbReference type="InterPro" id="IPR002880">
    <property type="entry name" value="Pyrv_Fd/Flavodoxin_OxRdtase_N"/>
</dbReference>
<dbReference type="SUPFAM" id="SSF52518">
    <property type="entry name" value="Thiamin diphosphate-binding fold (THDP-binding)"/>
    <property type="match status" value="1"/>
</dbReference>
<dbReference type="InterPro" id="IPR029061">
    <property type="entry name" value="THDP-binding"/>
</dbReference>
<dbReference type="Gene3D" id="3.40.920.10">
    <property type="entry name" value="Pyruvate-ferredoxin oxidoreductase, PFOR, domain III"/>
    <property type="match status" value="1"/>
</dbReference>
<dbReference type="EMBL" id="QRGO01000001">
    <property type="protein sequence ID" value="RDV04359.1"/>
    <property type="molecule type" value="Genomic_DNA"/>
</dbReference>
<dbReference type="InterPro" id="IPR002869">
    <property type="entry name" value="Pyrv_flavodox_OxRed_cen"/>
</dbReference>
<dbReference type="Pfam" id="PF17147">
    <property type="entry name" value="PFOR_II"/>
    <property type="match status" value="1"/>
</dbReference>
<dbReference type="OrthoDB" id="9794954at2"/>
<dbReference type="InterPro" id="IPR019752">
    <property type="entry name" value="Pyrv/ketoisovalerate_OxRed_cat"/>
</dbReference>
<proteinExistence type="predicted"/>
<name>A0A371B9R7_9BRAD</name>
<dbReference type="Gene3D" id="3.40.50.920">
    <property type="match status" value="1"/>
</dbReference>
<sequence length="572" mass="58895">MTRQSIAVVFAGSGGSGAMSAGAVFLRAAARAGYYGMMTQLFGAQVRGGESASLVQIGVAPVDAPPDRYDVFVALDWDKVEQFAAEIPLDETTLIMADPAAGAVPPGIARSKGKVVALPMTDSSETKSDRALHGKRVNMFATGCLAALCGIAPDNVAGAIEAIFGDKGKDVTAANAARAAAGAQAAKGLGLDLALAAPTKAARWLINGNQAAALGALRGGVRFVGCYPITPATDLVEWLAPHLIKLGGRLVLGEDELASINLVLGASFGGVPAMTVTSGPGLSLMVESLGLAIAAEIPMVLIDVMRAGPSTGIASKTEQSDLNIAIYGTHGDAPHIVMAPLSVADCAATTEYAVYVSESLQVPAIVLSDQMLGQATAVIDPVSDRPAPMVRKTNGVAPGQPFKRYATGGDAVTPMPSPGTPGREWVAEGLTHNEAGLPASGAAMHVAQIHKRARKIREFDPGAHWGEVTGAGDTAILAFGSTVGAAREAARRLAETGHPVRVIALRMLSPLPMHALAQALDGVKRLIVIEQNDSGQLYRHLLGHKAVPVETESVARPGPLPFRPSEIVNYVA</sequence>
<evidence type="ECO:0000259" key="3">
    <source>
        <dbReference type="Pfam" id="PF01855"/>
    </source>
</evidence>
<evidence type="ECO:0000313" key="5">
    <source>
        <dbReference type="EMBL" id="RDV04359.1"/>
    </source>
</evidence>
<feature type="domain" description="Pyruvate flavodoxin/ferredoxin oxidoreductase pyrimidine binding" evidence="3">
    <location>
        <begin position="215"/>
        <end position="445"/>
    </location>
</feature>
<dbReference type="RefSeq" id="WP_115516385.1">
    <property type="nucleotide sequence ID" value="NZ_QRGO01000001.1"/>
</dbReference>
<dbReference type="InterPro" id="IPR033412">
    <property type="entry name" value="PFOR_II"/>
</dbReference>
<dbReference type="InterPro" id="IPR009014">
    <property type="entry name" value="Transketo_C/PFOR_II"/>
</dbReference>
<feature type="domain" description="Pyruvate:ferredoxin oxidoreductase core" evidence="4">
    <location>
        <begin position="473"/>
        <end position="539"/>
    </location>
</feature>
<dbReference type="InterPro" id="IPR050722">
    <property type="entry name" value="Pyruvate:ferred/Flavod_OxRd"/>
</dbReference>
<evidence type="ECO:0000313" key="6">
    <source>
        <dbReference type="Proteomes" id="UP000263993"/>
    </source>
</evidence>
<dbReference type="GO" id="GO:0016903">
    <property type="term" value="F:oxidoreductase activity, acting on the aldehyde or oxo group of donors"/>
    <property type="evidence" value="ECO:0007669"/>
    <property type="project" value="InterPro"/>
</dbReference>
<evidence type="ECO:0000256" key="1">
    <source>
        <dbReference type="ARBA" id="ARBA00023002"/>
    </source>
</evidence>
<dbReference type="Gene3D" id="3.40.50.970">
    <property type="match status" value="1"/>
</dbReference>
<organism evidence="5 6">
    <name type="scientific">Undibacter mobilis</name>
    <dbReference type="NCBI Taxonomy" id="2292256"/>
    <lineage>
        <taxon>Bacteria</taxon>
        <taxon>Pseudomonadati</taxon>
        <taxon>Pseudomonadota</taxon>
        <taxon>Alphaproteobacteria</taxon>
        <taxon>Hyphomicrobiales</taxon>
        <taxon>Nitrobacteraceae</taxon>
        <taxon>Undibacter</taxon>
    </lineage>
</organism>
<dbReference type="PANTHER" id="PTHR32154">
    <property type="entry name" value="PYRUVATE-FLAVODOXIN OXIDOREDUCTASE-RELATED"/>
    <property type="match status" value="1"/>
</dbReference>
<dbReference type="Pfam" id="PF01855">
    <property type="entry name" value="POR_N"/>
    <property type="match status" value="1"/>
</dbReference>